<dbReference type="PANTHER" id="PTHR21568:SF0">
    <property type="entry name" value="TRNA PSEUDOURIDINE SYNTHASE PUS10"/>
    <property type="match status" value="1"/>
</dbReference>
<comment type="catalytic activity">
    <reaction evidence="6 8">
        <text>uridine(54) in tRNA = pseudouridine(54) in tRNA</text>
        <dbReference type="Rhea" id="RHEA:57876"/>
        <dbReference type="Rhea" id="RHEA-COMP:10193"/>
        <dbReference type="Rhea" id="RHEA-COMP:14141"/>
        <dbReference type="ChEBI" id="CHEBI:65314"/>
        <dbReference type="ChEBI" id="CHEBI:65315"/>
    </reaction>
</comment>
<reference evidence="11 13" key="1">
    <citation type="journal article" date="2019" name="Nat. Microbiol.">
        <title>Expanding anaerobic alkane metabolism in the domain of Archaea.</title>
        <authorList>
            <person name="Wang Y."/>
            <person name="Wegener G."/>
            <person name="Hou J."/>
            <person name="Wang F."/>
            <person name="Xiao X."/>
        </authorList>
    </citation>
    <scope>NUCLEOTIDE SEQUENCE [LARGE SCALE GENOMIC DNA]</scope>
    <source>
        <strain evidence="11">WYZ-LMO11</strain>
    </source>
</reference>
<evidence type="ECO:0000259" key="9">
    <source>
        <dbReference type="PROSITE" id="PS51165"/>
    </source>
</evidence>
<dbReference type="HAMAP" id="MF_01893">
    <property type="entry name" value="Pus10_arch"/>
    <property type="match status" value="1"/>
</dbReference>
<dbReference type="FunFam" id="3.30.70.2510:FF:000001">
    <property type="entry name" value="tRNA pseudouridine synthase Pus10"/>
    <property type="match status" value="1"/>
</dbReference>
<dbReference type="Proteomes" id="UP000317265">
    <property type="component" value="Unassembled WGS sequence"/>
</dbReference>
<evidence type="ECO:0000256" key="8">
    <source>
        <dbReference type="HAMAP-Rule" id="MF_01893"/>
    </source>
</evidence>
<comment type="similarity">
    <text evidence="2 8">Belongs to the pseudouridine synthase Pus10 family.</text>
</comment>
<comment type="catalytic activity">
    <reaction evidence="1 8">
        <text>uridine(55) in tRNA = pseudouridine(55) in tRNA</text>
        <dbReference type="Rhea" id="RHEA:42532"/>
        <dbReference type="Rhea" id="RHEA-COMP:10101"/>
        <dbReference type="Rhea" id="RHEA-COMP:10102"/>
        <dbReference type="ChEBI" id="CHEBI:65314"/>
        <dbReference type="ChEBI" id="CHEBI:65315"/>
        <dbReference type="EC" id="5.4.99.25"/>
    </reaction>
</comment>
<evidence type="ECO:0000256" key="4">
    <source>
        <dbReference type="ARBA" id="ARBA00022884"/>
    </source>
</evidence>
<dbReference type="GO" id="GO:0160148">
    <property type="term" value="F:tRNA pseudouridine(55) synthase activity"/>
    <property type="evidence" value="ECO:0007669"/>
    <property type="project" value="UniProtKB-EC"/>
</dbReference>
<dbReference type="InterPro" id="IPR005912">
    <property type="entry name" value="Pus10"/>
</dbReference>
<dbReference type="InterPro" id="IPR048741">
    <property type="entry name" value="Pus10-like_C"/>
</dbReference>
<dbReference type="Pfam" id="PF21238">
    <property type="entry name" value="Pus10_C"/>
    <property type="match status" value="1"/>
</dbReference>
<evidence type="ECO:0000313" key="13">
    <source>
        <dbReference type="Proteomes" id="UP000317265"/>
    </source>
</evidence>
<comment type="function">
    <text evidence="7 8">Responsible for synthesis of pseudouridine from uracil-54 and uracil-55 in the psi GC loop of transfer RNAs.</text>
</comment>
<dbReference type="PANTHER" id="PTHR21568">
    <property type="entry name" value="TRNA PSEUDOURIDINE SYNTHASE PUS10"/>
    <property type="match status" value="1"/>
</dbReference>
<dbReference type="PROSITE" id="PS51165">
    <property type="entry name" value="THUMP"/>
    <property type="match status" value="1"/>
</dbReference>
<evidence type="ECO:0000256" key="5">
    <source>
        <dbReference type="ARBA" id="ARBA00023235"/>
    </source>
</evidence>
<sequence length="434" mass="49419">MIIEKAKEILSKYPLCDNCLGRQFGGLLKGITNKERGYAIKLVLALEGHLDFIKGDEENLKILAINGAFQPANKIIGLQIEDFKCYICENFMSRLEEYAKEIIKRISEYEYDTFLVGVRISGDVVEREDKIRSEFGIEFGESIRMECSREIGKIISKITSKSVNFKNPDIVIIVELPVFNVSIKPMPIYIFGRYRKLVRGIPQSKWYCSRCRGRGCERCNWTGKMYPTSVEELIAEPILKATKGKTAKFHGAGREDVDATVLGNGRPFVIEVKEPVIRKLNLELLEKEINKNANGMIEVLGLTYSDKNTVRKLKEKAKIAEKTYRVLVEVSREVSEEDLEKIEKSFNECTINQYTPTRVLHRRADKLRKKKVYEIKTKKIGERMIELIVRCQGGLYVKELVSGDGGRTKPSIAEVLGADAKCIELDVISVKEDI</sequence>
<feature type="binding site" evidence="8">
    <location>
        <position position="396"/>
    </location>
    <ligand>
        <name>substrate</name>
    </ligand>
</feature>
<dbReference type="AlphaFoldDB" id="A0A523B9U8"/>
<dbReference type="NCBIfam" id="TIGR01213">
    <property type="entry name" value="pseudo_Pus10arc"/>
    <property type="match status" value="1"/>
</dbReference>
<dbReference type="EMBL" id="RXIH01000007">
    <property type="protein sequence ID" value="RZN57410.1"/>
    <property type="molecule type" value="Genomic_DNA"/>
</dbReference>
<dbReference type="GO" id="GO:0031119">
    <property type="term" value="P:tRNA pseudouridine synthesis"/>
    <property type="evidence" value="ECO:0007669"/>
    <property type="project" value="UniProtKB-UniRule"/>
</dbReference>
<evidence type="ECO:0000256" key="1">
    <source>
        <dbReference type="ARBA" id="ARBA00000385"/>
    </source>
</evidence>
<dbReference type="InterPro" id="IPR004114">
    <property type="entry name" value="THUMP_dom"/>
</dbReference>
<dbReference type="Gene3D" id="3.30.70.3190">
    <property type="match status" value="1"/>
</dbReference>
<feature type="domain" description="THUMP" evidence="9">
    <location>
        <begin position="66"/>
        <end position="185"/>
    </location>
</feature>
<organism evidence="11 13">
    <name type="scientific">Thermoproteota archaeon</name>
    <dbReference type="NCBI Taxonomy" id="2056631"/>
    <lineage>
        <taxon>Archaea</taxon>
        <taxon>Thermoproteota</taxon>
    </lineage>
</organism>
<evidence type="ECO:0000256" key="3">
    <source>
        <dbReference type="ARBA" id="ARBA00022694"/>
    </source>
</evidence>
<dbReference type="Proteomes" id="UP000316080">
    <property type="component" value="Unassembled WGS sequence"/>
</dbReference>
<dbReference type="InterPro" id="IPR055174">
    <property type="entry name" value="Pus10_THUMP_arc"/>
</dbReference>
<dbReference type="GO" id="GO:0000049">
    <property type="term" value="F:tRNA binding"/>
    <property type="evidence" value="ECO:0007669"/>
    <property type="project" value="InterPro"/>
</dbReference>
<protein>
    <recommendedName>
        <fullName evidence="8">tRNA pseudouridine synthase Pus10</fullName>
        <ecNumber evidence="8">5.4.99.25</ecNumber>
    </recommendedName>
    <alternativeName>
        <fullName evidence="8">tRNA pseudouridine 54/55 synthase</fullName>
        <shortName evidence="8">Psi54/55 synthase</shortName>
    </alternativeName>
</protein>
<name>A0A523B9U8_9CREN</name>
<proteinExistence type="inferred from homology"/>
<evidence type="ECO:0000313" key="10">
    <source>
        <dbReference type="EMBL" id="RZN57410.1"/>
    </source>
</evidence>
<evidence type="ECO:0000256" key="2">
    <source>
        <dbReference type="ARBA" id="ARBA00009652"/>
    </source>
</evidence>
<keyword evidence="3 8" id="KW-0819">tRNA processing</keyword>
<dbReference type="FunFam" id="3.30.70.3190:FF:000001">
    <property type="entry name" value="tRNA pseudouridine synthase Pus10"/>
    <property type="match status" value="1"/>
</dbReference>
<dbReference type="EC" id="5.4.99.25" evidence="8"/>
<evidence type="ECO:0000256" key="7">
    <source>
        <dbReference type="ARBA" id="ARBA00058132"/>
    </source>
</evidence>
<keyword evidence="4 8" id="KW-0694">RNA-binding</keyword>
<comment type="caution">
    <text evidence="11">The sequence shown here is derived from an EMBL/GenBank/DDBJ whole genome shotgun (WGS) entry which is preliminary data.</text>
</comment>
<dbReference type="SUPFAM" id="SSF143437">
    <property type="entry name" value="THUMP domain-like"/>
    <property type="match status" value="1"/>
</dbReference>
<feature type="active site" description="Nucleophile" evidence="8">
    <location>
        <position position="256"/>
    </location>
</feature>
<dbReference type="SUPFAM" id="SSF55120">
    <property type="entry name" value="Pseudouridine synthase"/>
    <property type="match status" value="1"/>
</dbReference>
<evidence type="ECO:0000313" key="11">
    <source>
        <dbReference type="EMBL" id="TDA37719.1"/>
    </source>
</evidence>
<dbReference type="Gene3D" id="3.30.70.2510">
    <property type="match status" value="1"/>
</dbReference>
<dbReference type="InterPro" id="IPR020103">
    <property type="entry name" value="PsdUridine_synth_cat_dom_sf"/>
</dbReference>
<dbReference type="Pfam" id="PF22023">
    <property type="entry name" value="Pus10_THUMP_arc"/>
    <property type="match status" value="1"/>
</dbReference>
<reference evidence="10 12" key="2">
    <citation type="journal article" date="2019" name="Nat. Microbiol.">
        <title>Wide diversity of methane and short-chain alkane metabolisms in uncultured archaea.</title>
        <authorList>
            <person name="Borrel G."/>
            <person name="Adam P.S."/>
            <person name="McKay L.J."/>
            <person name="Chen L.X."/>
            <person name="Sierra-Garcia I.N."/>
            <person name="Sieber C.M."/>
            <person name="Letourneur Q."/>
            <person name="Ghozlane A."/>
            <person name="Andersen G.L."/>
            <person name="Li W.J."/>
            <person name="Hallam S.J."/>
            <person name="Muyzer G."/>
            <person name="de Oliveira V.M."/>
            <person name="Inskeep W.P."/>
            <person name="Banfield J.F."/>
            <person name="Gribaldo S."/>
        </authorList>
    </citation>
    <scope>NUCLEOTIDE SEQUENCE [LARGE SCALE GENOMIC DNA]</scope>
    <source>
        <strain evidence="10">Verst-YHS</strain>
    </source>
</reference>
<accession>A0A523B9U8</accession>
<feature type="binding site" evidence="8">
    <location>
        <position position="324"/>
    </location>
    <ligand>
        <name>substrate</name>
    </ligand>
</feature>
<gene>
    <name evidence="8" type="primary">pus10</name>
    <name evidence="11" type="ORF">DSO09_06395</name>
    <name evidence="10" type="ORF">EF809_00910</name>
</gene>
<evidence type="ECO:0000256" key="6">
    <source>
        <dbReference type="ARBA" id="ARBA00050950"/>
    </source>
</evidence>
<dbReference type="InterPro" id="IPR039894">
    <property type="entry name" value="Pus10-like"/>
</dbReference>
<keyword evidence="5 8" id="KW-0413">Isomerase</keyword>
<evidence type="ECO:0000313" key="12">
    <source>
        <dbReference type="Proteomes" id="UP000316080"/>
    </source>
</evidence>
<dbReference type="EMBL" id="QNVI01000065">
    <property type="protein sequence ID" value="TDA37719.1"/>
    <property type="molecule type" value="Genomic_DNA"/>
</dbReference>